<organism evidence="2">
    <name type="scientific">Anthurium amnicola</name>
    <dbReference type="NCBI Taxonomy" id="1678845"/>
    <lineage>
        <taxon>Eukaryota</taxon>
        <taxon>Viridiplantae</taxon>
        <taxon>Streptophyta</taxon>
        <taxon>Embryophyta</taxon>
        <taxon>Tracheophyta</taxon>
        <taxon>Spermatophyta</taxon>
        <taxon>Magnoliopsida</taxon>
        <taxon>Liliopsida</taxon>
        <taxon>Araceae</taxon>
        <taxon>Pothoideae</taxon>
        <taxon>Potheae</taxon>
        <taxon>Anthurium</taxon>
    </lineage>
</organism>
<dbReference type="PANTHER" id="PTHR35300:SF4">
    <property type="entry name" value="HISTONE ACETYLTRANSFERASE"/>
    <property type="match status" value="1"/>
</dbReference>
<reference evidence="2" key="1">
    <citation type="submission" date="2015-07" db="EMBL/GenBank/DDBJ databases">
        <title>Transcriptome Assembly of Anthurium amnicola.</title>
        <authorList>
            <person name="Suzuki J."/>
        </authorList>
    </citation>
    <scope>NUCLEOTIDE SEQUENCE</scope>
</reference>
<evidence type="ECO:0000256" key="1">
    <source>
        <dbReference type="ARBA" id="ARBA00023242"/>
    </source>
</evidence>
<gene>
    <name evidence="2" type="primary">Ep300_5</name>
    <name evidence="2" type="ORF">g.123421</name>
</gene>
<sequence>MPRPGPRPYECVKRAWHSDRHQPVRGSLIREIFRVANEVHCPATRKNKEWQEKLPSVVLKAEEIMYSKANSEAEYVDLSTLWERANDAIDTIIRRDDSDESGNLLQPCIEAALTLGCIPRRASRSQRHSNPRCYLSSSAQEAIKPSTSSHNVLNGNRSQLGPAPYLLQPSMLACSGNLQSCSTQCTSWFSTTACIPALANGCYTEMRSANVAPPIYQIDPVSVSCSASPFGSDDKPFYKQDNALLGTSERATFGCVYPLYYSPITQNTESCSSFLEPLGSSCNGATFGSVPYGSSVKELDVQISPGSDDGNNTLNEMSNVRVASESAANLECDLSLRLGLPSMVSLAADEGWAPEVEDMGSSSSLDGSKFHELSQNQATAINFGCSFSSPQNHRGSFFLHMEGPSEPLESCSSKRSLEDEDTIYVETSDKKPRVLHDDSFDCRFSRWKQIPHGGQQFYRSHGPDS</sequence>
<keyword evidence="1" id="KW-0539">Nucleus</keyword>
<dbReference type="Gene3D" id="1.10.246.20">
    <property type="entry name" value="Coactivator CBP, KIX domain"/>
    <property type="match status" value="1"/>
</dbReference>
<proteinExistence type="predicted"/>
<name>A0A1D1YR45_9ARAE</name>
<keyword evidence="2" id="KW-0808">Transferase</keyword>
<dbReference type="GO" id="GO:0016740">
    <property type="term" value="F:transferase activity"/>
    <property type="evidence" value="ECO:0007669"/>
    <property type="project" value="UniProtKB-KW"/>
</dbReference>
<dbReference type="EMBL" id="GDJX01010808">
    <property type="protein sequence ID" value="JAT57128.1"/>
    <property type="molecule type" value="Transcribed_RNA"/>
</dbReference>
<protein>
    <submittedName>
        <fullName evidence="2">Histone acetyltransferase p300</fullName>
    </submittedName>
</protein>
<dbReference type="GO" id="GO:0003712">
    <property type="term" value="F:transcription coregulator activity"/>
    <property type="evidence" value="ECO:0007669"/>
    <property type="project" value="InterPro"/>
</dbReference>
<dbReference type="PANTHER" id="PTHR35300">
    <property type="entry name" value="COACTIVATOR CBP, KIX DOMAIN-CONTAINING PROTEIN-RELATED"/>
    <property type="match status" value="1"/>
</dbReference>
<accession>A0A1D1YR45</accession>
<evidence type="ECO:0000313" key="2">
    <source>
        <dbReference type="EMBL" id="JAT57128.1"/>
    </source>
</evidence>
<dbReference type="GO" id="GO:0006355">
    <property type="term" value="P:regulation of DNA-templated transcription"/>
    <property type="evidence" value="ECO:0007669"/>
    <property type="project" value="InterPro"/>
</dbReference>
<dbReference type="InterPro" id="IPR036529">
    <property type="entry name" value="KIX_dom_sf"/>
</dbReference>
<dbReference type="AlphaFoldDB" id="A0A1D1YR45"/>